<sequence>MGEAEEFRVHPEYWRQQADTNPEVHAAFILAYESKILALINESNLDGDEKEEWEHELRIKNPSLLRYEWVAQELGLNNQSEVVEEAIQIYSDRKRN</sequence>
<proteinExistence type="predicted"/>
<evidence type="ECO:0000313" key="1">
    <source>
        <dbReference type="EMBL" id="PIR96472.1"/>
    </source>
</evidence>
<dbReference type="EMBL" id="PFAK01000015">
    <property type="protein sequence ID" value="PIR96472.1"/>
    <property type="molecule type" value="Genomic_DNA"/>
</dbReference>
<protein>
    <submittedName>
        <fullName evidence="1">Uncharacterized protein</fullName>
    </submittedName>
</protein>
<gene>
    <name evidence="1" type="ORF">COT92_00925</name>
</gene>
<accession>A0A2H0VBJ3</accession>
<evidence type="ECO:0000313" key="2">
    <source>
        <dbReference type="Proteomes" id="UP000230922"/>
    </source>
</evidence>
<dbReference type="Proteomes" id="UP000230922">
    <property type="component" value="Unassembled WGS sequence"/>
</dbReference>
<reference evidence="2" key="1">
    <citation type="submission" date="2017-09" db="EMBL/GenBank/DDBJ databases">
        <title>Depth-based differentiation of microbial function through sediment-hosted aquifers and enrichment of novel symbionts in the deep terrestrial subsurface.</title>
        <authorList>
            <person name="Probst A.J."/>
            <person name="Ladd B."/>
            <person name="Jarett J.K."/>
            <person name="Geller-Mcgrath D.E."/>
            <person name="Sieber C.M.K."/>
            <person name="Emerson J.B."/>
            <person name="Anantharaman K."/>
            <person name="Thomas B.C."/>
            <person name="Malmstrom R."/>
            <person name="Stieglmeier M."/>
            <person name="Klingl A."/>
            <person name="Woyke T."/>
            <person name="Ryan C.M."/>
            <person name="Banfield J.F."/>
        </authorList>
    </citation>
    <scope>NUCLEOTIDE SEQUENCE [LARGE SCALE GENOMIC DNA]</scope>
</reference>
<organism evidence="1 2">
    <name type="scientific">Candidatus Doudnabacteria bacterium CG10_big_fil_rev_8_21_14_0_10_42_18</name>
    <dbReference type="NCBI Taxonomy" id="1974552"/>
    <lineage>
        <taxon>Bacteria</taxon>
        <taxon>Candidatus Doudnaibacteriota</taxon>
    </lineage>
</organism>
<dbReference type="AlphaFoldDB" id="A0A2H0VBJ3"/>
<comment type="caution">
    <text evidence="1">The sequence shown here is derived from an EMBL/GenBank/DDBJ whole genome shotgun (WGS) entry which is preliminary data.</text>
</comment>
<name>A0A2H0VBJ3_9BACT</name>